<evidence type="ECO:0000256" key="2">
    <source>
        <dbReference type="SAM" id="SignalP"/>
    </source>
</evidence>
<protein>
    <recommendedName>
        <fullName evidence="3">VDE lipocalin domain-containing protein</fullName>
    </recommendedName>
</protein>
<feature type="transmembrane region" description="Helical" evidence="1">
    <location>
        <begin position="187"/>
        <end position="207"/>
    </location>
</feature>
<feature type="transmembrane region" description="Helical" evidence="1">
    <location>
        <begin position="274"/>
        <end position="293"/>
    </location>
</feature>
<reference evidence="4 5" key="1">
    <citation type="submission" date="2024-10" db="EMBL/GenBank/DDBJ databases">
        <title>Updated reference genomes for cyclostephanoid diatoms.</title>
        <authorList>
            <person name="Roberts W.R."/>
            <person name="Alverson A.J."/>
        </authorList>
    </citation>
    <scope>NUCLEOTIDE SEQUENCE [LARGE SCALE GENOMIC DNA]</scope>
    <source>
        <strain evidence="4 5">AJA232-27</strain>
    </source>
</reference>
<organism evidence="4 5">
    <name type="scientific">Discostella pseudostelligera</name>
    <dbReference type="NCBI Taxonomy" id="259834"/>
    <lineage>
        <taxon>Eukaryota</taxon>
        <taxon>Sar</taxon>
        <taxon>Stramenopiles</taxon>
        <taxon>Ochrophyta</taxon>
        <taxon>Bacillariophyta</taxon>
        <taxon>Coscinodiscophyceae</taxon>
        <taxon>Thalassiosirophycidae</taxon>
        <taxon>Stephanodiscales</taxon>
        <taxon>Stephanodiscaceae</taxon>
        <taxon>Discostella</taxon>
    </lineage>
</organism>
<dbReference type="Proteomes" id="UP001530293">
    <property type="component" value="Unassembled WGS sequence"/>
</dbReference>
<dbReference type="InterPro" id="IPR010788">
    <property type="entry name" value="VDE_dom"/>
</dbReference>
<dbReference type="Pfam" id="PF07137">
    <property type="entry name" value="VDE"/>
    <property type="match status" value="1"/>
</dbReference>
<evidence type="ECO:0000259" key="3">
    <source>
        <dbReference type="Pfam" id="PF07137"/>
    </source>
</evidence>
<evidence type="ECO:0000313" key="5">
    <source>
        <dbReference type="Proteomes" id="UP001530293"/>
    </source>
</evidence>
<keyword evidence="5" id="KW-1185">Reference proteome</keyword>
<keyword evidence="1" id="KW-0812">Transmembrane</keyword>
<feature type="signal peptide" evidence="2">
    <location>
        <begin position="1"/>
        <end position="25"/>
    </location>
</feature>
<dbReference type="InterPro" id="IPR012674">
    <property type="entry name" value="Calycin"/>
</dbReference>
<proteinExistence type="predicted"/>
<evidence type="ECO:0000256" key="1">
    <source>
        <dbReference type="SAM" id="Phobius"/>
    </source>
</evidence>
<feature type="chain" id="PRO_5044786866" description="VDE lipocalin domain-containing protein" evidence="2">
    <location>
        <begin position="26"/>
        <end position="748"/>
    </location>
</feature>
<gene>
    <name evidence="4" type="ORF">ACHAWU_009295</name>
</gene>
<sequence length="748" mass="82330">MLLVGNSSVAALAAALLLILGNVESFAPPSSLSTNRVIAFDNAGFLPLPSTSSELHLFTKTKNDSDNMQLTKANGDRTKPAMAELSINDDSDDAAAIADNNKKLELIFLGIWGVSICAFILINNFYGPWPLAMKSVPERVFFLSHMIGGMLFGGGIILTTCIERAVAKSNDAKVLKFWFTKVPELDGLIVVPALTISMVSGTGLSIVRYGGLNIAPPHVGAIFWTLIAFMAWWATTDLTTQTTSLKAVQEMYEKSMASDGKELVETPKVVVDRHFSNVVSCFFVLTLYSMMVLKPGTSFAPATTTQRHGYVSVSSLQASRHHRENNLFVEKTIVTEFASSTTTIVNSDHNIIERAGKVATSFLLALTLSFTAITSPFAGFGDILSTVPPAYATDGAAIGLCLLKKCRLPLAKCIANPNCLANVICINSCNGKLDESGCQIECGNIFENDVVGEFNKCAVSDMTCVPQKADDGSYPVPSKDKLVPTFNTNLWNGRWYITAGQNKLFDVFPCQVHFFTETEPGKFIAKINWRIEEPDGEYFNRDAVQTFVQDPSNPAHLINHDNDYLHYQDDWYILDYATDDNKEGVPPFAFVYYRGENDAWVGYGGAVVYTRDSKLPEVLLPRLREAAKKVNFDFDKDFEITDNSCKVLKKGEEIILREKFAGKMAIQTEKQLQQQAVLARTAATNEVGVAEKAAEKALQRIEEKALQFEKELAQDVVKVEKEIVKDAVKVENAIIKDAVSHTVPIENF</sequence>
<feature type="transmembrane region" description="Helical" evidence="1">
    <location>
        <begin position="147"/>
        <end position="167"/>
    </location>
</feature>
<accession>A0ABD3M7Z8</accession>
<dbReference type="EMBL" id="JALLBG020000241">
    <property type="protein sequence ID" value="KAL3758091.1"/>
    <property type="molecule type" value="Genomic_DNA"/>
</dbReference>
<dbReference type="SUPFAM" id="SSF50814">
    <property type="entry name" value="Lipocalins"/>
    <property type="match status" value="1"/>
</dbReference>
<dbReference type="InterPro" id="IPR044682">
    <property type="entry name" value="VDE"/>
</dbReference>
<feature type="transmembrane region" description="Helical" evidence="1">
    <location>
        <begin position="219"/>
        <end position="235"/>
    </location>
</feature>
<feature type="domain" description="VDE lipocalin" evidence="3">
    <location>
        <begin position="400"/>
        <end position="643"/>
    </location>
</feature>
<evidence type="ECO:0000313" key="4">
    <source>
        <dbReference type="EMBL" id="KAL3758091.1"/>
    </source>
</evidence>
<keyword evidence="1" id="KW-0472">Membrane</keyword>
<name>A0ABD3M7Z8_9STRA</name>
<dbReference type="PANTHER" id="PTHR33970:SF1">
    <property type="entry name" value="VIOLAXANTHIN DE-EPOXIDASE, CHLOROPLASTIC"/>
    <property type="match status" value="1"/>
</dbReference>
<keyword evidence="2" id="KW-0732">Signal</keyword>
<dbReference type="PANTHER" id="PTHR33970">
    <property type="entry name" value="VIOLAXANTHIN DE-EPOXIDASE, CHLOROPLASTIC-RELATED"/>
    <property type="match status" value="1"/>
</dbReference>
<dbReference type="Gene3D" id="2.40.128.20">
    <property type="match status" value="1"/>
</dbReference>
<feature type="transmembrane region" description="Helical" evidence="1">
    <location>
        <begin position="106"/>
        <end position="126"/>
    </location>
</feature>
<comment type="caution">
    <text evidence="4">The sequence shown here is derived from an EMBL/GenBank/DDBJ whole genome shotgun (WGS) entry which is preliminary data.</text>
</comment>
<keyword evidence="1" id="KW-1133">Transmembrane helix</keyword>
<dbReference type="AlphaFoldDB" id="A0ABD3M7Z8"/>